<keyword evidence="3" id="KW-0143">Chaperone</keyword>
<dbReference type="InterPro" id="IPR027417">
    <property type="entry name" value="P-loop_NTPase"/>
</dbReference>
<dbReference type="Gene3D" id="3.30.1220.10">
    <property type="entry name" value="CobW-like, C-terminal domain"/>
    <property type="match status" value="1"/>
</dbReference>
<dbReference type="Pfam" id="PF07683">
    <property type="entry name" value="CobW_C"/>
    <property type="match status" value="1"/>
</dbReference>
<dbReference type="InterPro" id="IPR051316">
    <property type="entry name" value="Zinc-reg_GTPase_activator"/>
</dbReference>
<gene>
    <name evidence="8" type="primary">cobW</name>
    <name evidence="8" type="ORF">KPL81_11015</name>
</gene>
<dbReference type="RefSeq" id="WP_219792053.1">
    <property type="nucleotide sequence ID" value="NZ_JAHYCA010000003.1"/>
</dbReference>
<dbReference type="PANTHER" id="PTHR13748:SF62">
    <property type="entry name" value="COBW DOMAIN-CONTAINING PROTEIN"/>
    <property type="match status" value="1"/>
</dbReference>
<dbReference type="CDD" id="cd03112">
    <property type="entry name" value="CobW-like"/>
    <property type="match status" value="1"/>
</dbReference>
<comment type="function">
    <text evidence="5">Zinc chaperone that directly transfers zinc cofactor to target proteins, thereby activating them. Zinc is transferred from the CXCC motif in the GTPase domain to the zinc binding site in target proteins in a process requiring GTP hydrolysis.</text>
</comment>
<dbReference type="Pfam" id="PF02492">
    <property type="entry name" value="cobW"/>
    <property type="match status" value="1"/>
</dbReference>
<proteinExistence type="inferred from homology"/>
<sequence>MNLTKIPATVVTGFLGSGKTTLLAAMLRQVTGKRIAVIVNEFGEQDIDSSLLRGCALRCDEGNEEGRDEAGAPVEVENGIYELANGCICCTVEEEFLPVMKQLMARRDTIDHILIETSGLALPKPLVQAFNWPEVRRHCTVDAIITVVDGPAVAAGRYAHDVERVEAQRRADQSLDHDPSLRELLDDQLSAADLVLVSKTDLLEPAERARVEALVAQRVPASVKTLLIDQGLAEDRTQLEALMGIGAASEEGIDLIDNHHDRHHAEGAHHDHAHDHFDSCVIRLGEVDGEALAARLQQLLKHHEIYRVKGFAAIPGKPMRRVIQAVGERQDGYFDRLWGQDEPRATQLVFIGKGLDTAALHAALSDTEIATSA</sequence>
<keyword evidence="2" id="KW-0378">Hydrolase</keyword>
<comment type="similarity">
    <text evidence="4">Belongs to the SIMIBI class G3E GTPase family. ZNG1 subfamily.</text>
</comment>
<dbReference type="SMART" id="SM00833">
    <property type="entry name" value="CobW_C"/>
    <property type="match status" value="1"/>
</dbReference>
<dbReference type="Gene3D" id="3.40.50.300">
    <property type="entry name" value="P-loop containing nucleotide triphosphate hydrolases"/>
    <property type="match status" value="1"/>
</dbReference>
<evidence type="ECO:0000256" key="6">
    <source>
        <dbReference type="ARBA" id="ARBA00049117"/>
    </source>
</evidence>
<evidence type="ECO:0000256" key="5">
    <source>
        <dbReference type="ARBA" id="ARBA00045658"/>
    </source>
</evidence>
<evidence type="ECO:0000259" key="7">
    <source>
        <dbReference type="SMART" id="SM00833"/>
    </source>
</evidence>
<dbReference type="PANTHER" id="PTHR13748">
    <property type="entry name" value="COBW-RELATED"/>
    <property type="match status" value="1"/>
</dbReference>
<dbReference type="InterPro" id="IPR003495">
    <property type="entry name" value="CobW/HypB/UreG_nucleotide-bd"/>
</dbReference>
<evidence type="ECO:0000256" key="1">
    <source>
        <dbReference type="ARBA" id="ARBA00022741"/>
    </source>
</evidence>
<dbReference type="InterPro" id="IPR012824">
    <property type="entry name" value="CobW"/>
</dbReference>
<feature type="domain" description="CobW C-terminal" evidence="7">
    <location>
        <begin position="277"/>
        <end position="368"/>
    </location>
</feature>
<reference evidence="8 9" key="1">
    <citation type="submission" date="2021-07" db="EMBL/GenBank/DDBJ databases">
        <authorList>
            <person name="So Y."/>
        </authorList>
    </citation>
    <scope>NUCLEOTIDE SEQUENCE [LARGE SCALE GENOMIC DNA]</scope>
    <source>
        <strain evidence="8 9">Y3S6</strain>
    </source>
</reference>
<dbReference type="SUPFAM" id="SSF52540">
    <property type="entry name" value="P-loop containing nucleoside triphosphate hydrolases"/>
    <property type="match status" value="1"/>
</dbReference>
<evidence type="ECO:0000313" key="9">
    <source>
        <dbReference type="Proteomes" id="UP000769617"/>
    </source>
</evidence>
<dbReference type="InterPro" id="IPR036627">
    <property type="entry name" value="CobW-likC_sf"/>
</dbReference>
<keyword evidence="9" id="KW-1185">Reference proteome</keyword>
<keyword evidence="1" id="KW-0547">Nucleotide-binding</keyword>
<evidence type="ECO:0000256" key="3">
    <source>
        <dbReference type="ARBA" id="ARBA00023186"/>
    </source>
</evidence>
<dbReference type="InterPro" id="IPR011629">
    <property type="entry name" value="CobW-like_C"/>
</dbReference>
<evidence type="ECO:0000256" key="4">
    <source>
        <dbReference type="ARBA" id="ARBA00034320"/>
    </source>
</evidence>
<name>A0ABS6ZNR3_9GAMM</name>
<comment type="catalytic activity">
    <reaction evidence="6">
        <text>GTP + H2O = GDP + phosphate + H(+)</text>
        <dbReference type="Rhea" id="RHEA:19669"/>
        <dbReference type="ChEBI" id="CHEBI:15377"/>
        <dbReference type="ChEBI" id="CHEBI:15378"/>
        <dbReference type="ChEBI" id="CHEBI:37565"/>
        <dbReference type="ChEBI" id="CHEBI:43474"/>
        <dbReference type="ChEBI" id="CHEBI:58189"/>
    </reaction>
    <physiologicalReaction direction="left-to-right" evidence="6">
        <dbReference type="Rhea" id="RHEA:19670"/>
    </physiologicalReaction>
</comment>
<dbReference type="Proteomes" id="UP000769617">
    <property type="component" value="Unassembled WGS sequence"/>
</dbReference>
<protein>
    <submittedName>
        <fullName evidence="8">Cobalamin biosynthesis protein CobW</fullName>
    </submittedName>
</protein>
<dbReference type="EMBL" id="JAHYCA010000003">
    <property type="protein sequence ID" value="MBW6391683.1"/>
    <property type="molecule type" value="Genomic_DNA"/>
</dbReference>
<dbReference type="SUPFAM" id="SSF90002">
    <property type="entry name" value="Hypothetical protein YjiA, C-terminal domain"/>
    <property type="match status" value="1"/>
</dbReference>
<organism evidence="8 9">
    <name type="scientific">Billgrantia antri</name>
    <dbReference type="NCBI Taxonomy" id="2846777"/>
    <lineage>
        <taxon>Bacteria</taxon>
        <taxon>Pseudomonadati</taxon>
        <taxon>Pseudomonadota</taxon>
        <taxon>Gammaproteobacteria</taxon>
        <taxon>Oceanospirillales</taxon>
        <taxon>Halomonadaceae</taxon>
        <taxon>Billgrantia</taxon>
    </lineage>
</organism>
<comment type="caution">
    <text evidence="8">The sequence shown here is derived from an EMBL/GenBank/DDBJ whole genome shotgun (WGS) entry which is preliminary data.</text>
</comment>
<accession>A0ABS6ZNR3</accession>
<evidence type="ECO:0000313" key="8">
    <source>
        <dbReference type="EMBL" id="MBW6391683.1"/>
    </source>
</evidence>
<dbReference type="NCBIfam" id="TIGR02475">
    <property type="entry name" value="CobW"/>
    <property type="match status" value="1"/>
</dbReference>
<evidence type="ECO:0000256" key="2">
    <source>
        <dbReference type="ARBA" id="ARBA00022801"/>
    </source>
</evidence>